<feature type="signal peptide" evidence="1">
    <location>
        <begin position="1"/>
        <end position="21"/>
    </location>
</feature>
<dbReference type="SUPFAM" id="SSF50346">
    <property type="entry name" value="PRC-barrel domain"/>
    <property type="match status" value="2"/>
</dbReference>
<feature type="chain" id="PRO_5021907893" evidence="1">
    <location>
        <begin position="22"/>
        <end position="304"/>
    </location>
</feature>
<dbReference type="AlphaFoldDB" id="A0A562SG15"/>
<proteinExistence type="predicted"/>
<dbReference type="InterPro" id="IPR011033">
    <property type="entry name" value="PRC_barrel-like_sf"/>
</dbReference>
<dbReference type="OrthoDB" id="7876889at2"/>
<gene>
    <name evidence="3" type="ORF">JM93_04345</name>
</gene>
<dbReference type="Gene3D" id="2.30.30.240">
    <property type="entry name" value="PRC-barrel domain"/>
    <property type="match status" value="2"/>
</dbReference>
<evidence type="ECO:0000256" key="1">
    <source>
        <dbReference type="SAM" id="SignalP"/>
    </source>
</evidence>
<dbReference type="RefSeq" id="WP_145347623.1">
    <property type="nucleotide sequence ID" value="NZ_SMLY01000046.1"/>
</dbReference>
<feature type="domain" description="PRC-barrel" evidence="2">
    <location>
        <begin position="208"/>
        <end position="274"/>
    </location>
</feature>
<sequence length="304" mass="32353">MIRNLLASTAVLAVLTTPALAQDTGTTSNYFQNDRVIYEFDVSTVKPDTATGFLASNMIGKSVLNTSTGEAIEIGTVNDLVLSRDGSIRAAIVGVGGFLGLGEKGVAIDYDRLSFTAKSDGEFDVVSDVTRAELENADGFERPDYIPDWMTVSAVQTEIDKISEGAKQTYETVRTEAIDPAKKRLNETIASWTAEKTRVQSATVSSEALIGSSVHSSADANIGEISQVLLNEDGKAEAVVIDVGGFLGFNEKPVAVSYDSLQMYETENGALLVVAPFTKSELENAKTFGPAAYKKNPDAVTLNG</sequence>
<dbReference type="EMBL" id="VLLF01000015">
    <property type="protein sequence ID" value="TWI79506.1"/>
    <property type="molecule type" value="Genomic_DNA"/>
</dbReference>
<protein>
    <submittedName>
        <fullName evidence="3">PRC-barrel domain protein</fullName>
    </submittedName>
</protein>
<dbReference type="InterPro" id="IPR027275">
    <property type="entry name" value="PRC-brl_dom"/>
</dbReference>
<evidence type="ECO:0000259" key="2">
    <source>
        <dbReference type="Pfam" id="PF05239"/>
    </source>
</evidence>
<dbReference type="Pfam" id="PF05239">
    <property type="entry name" value="PRC"/>
    <property type="match status" value="2"/>
</dbReference>
<keyword evidence="4" id="KW-1185">Reference proteome</keyword>
<dbReference type="Proteomes" id="UP000320593">
    <property type="component" value="Unassembled WGS sequence"/>
</dbReference>
<evidence type="ECO:0000313" key="3">
    <source>
        <dbReference type="EMBL" id="TWI79506.1"/>
    </source>
</evidence>
<dbReference type="PANTHER" id="PTHR36505">
    <property type="entry name" value="BLR1072 PROTEIN"/>
    <property type="match status" value="1"/>
</dbReference>
<keyword evidence="1" id="KW-0732">Signal</keyword>
<reference evidence="3 4" key="1">
    <citation type="submission" date="2019-07" db="EMBL/GenBank/DDBJ databases">
        <title>Genomic Encyclopedia of Archaeal and Bacterial Type Strains, Phase II (KMG-II): from individual species to whole genera.</title>
        <authorList>
            <person name="Goeker M."/>
        </authorList>
    </citation>
    <scope>NUCLEOTIDE SEQUENCE [LARGE SCALE GENOMIC DNA]</scope>
    <source>
        <strain evidence="3 4">ATCC BAA-252</strain>
    </source>
</reference>
<comment type="caution">
    <text evidence="3">The sequence shown here is derived from an EMBL/GenBank/DDBJ whole genome shotgun (WGS) entry which is preliminary data.</text>
</comment>
<feature type="domain" description="PRC-barrel" evidence="2">
    <location>
        <begin position="52"/>
        <end position="113"/>
    </location>
</feature>
<dbReference type="PANTHER" id="PTHR36505:SF1">
    <property type="entry name" value="BLR1072 PROTEIN"/>
    <property type="match status" value="1"/>
</dbReference>
<accession>A0A562SG15</accession>
<organism evidence="3 4">
    <name type="scientific">Roseibium hamelinense</name>
    <dbReference type="NCBI Taxonomy" id="150831"/>
    <lineage>
        <taxon>Bacteria</taxon>
        <taxon>Pseudomonadati</taxon>
        <taxon>Pseudomonadota</taxon>
        <taxon>Alphaproteobacteria</taxon>
        <taxon>Hyphomicrobiales</taxon>
        <taxon>Stappiaceae</taxon>
        <taxon>Roseibium</taxon>
    </lineage>
</organism>
<name>A0A562SG15_9HYPH</name>
<evidence type="ECO:0000313" key="4">
    <source>
        <dbReference type="Proteomes" id="UP000320593"/>
    </source>
</evidence>